<dbReference type="Proteomes" id="UP000015454">
    <property type="component" value="Unassembled WGS sequence"/>
</dbReference>
<dbReference type="EMBL" id="AHMO02000011">
    <property type="protein sequence ID" value="EQA43615.1"/>
    <property type="molecule type" value="Genomic_DNA"/>
</dbReference>
<dbReference type="STRING" id="1049789.LEP1GSC050_1787"/>
<keyword evidence="4" id="KW-1185">Reference proteome</keyword>
<keyword evidence="1" id="KW-0732">Signal</keyword>
<dbReference type="RefSeq" id="WP_010570188.1">
    <property type="nucleotide sequence ID" value="NZ_AHMO02000011.1"/>
</dbReference>
<feature type="domain" description="SbsA Ig-like" evidence="2">
    <location>
        <begin position="190"/>
        <end position="268"/>
    </location>
</feature>
<protein>
    <submittedName>
        <fullName evidence="3">Ig-like protein</fullName>
    </submittedName>
</protein>
<sequence>MKNSISFFKLSFFNKSIYIMTIVIFLSSCKNLQNSLLKFDPFIGESNAPTVLFSNPVSGLQNLPSNQSFQIAFSKEMNMNACQIAFSMSPTTPGFFNNTPSVLNFLPSASLKAGTYTFSLTKSCEDNSGRDLKDPFSASVSIGSAANVGTNPTINNMYVYAGALAACNAGTAALGDFLNSNIVTACMGNPNQNQIILNFSRAMNPQITQGAIAISPTLLGSYTWTSASSLSIIPDFPLTAGQRYSVIVSTQAVDTNNIALAGNIAGSFFVGTNNALPGVTSITVFTGTIPTCKAGAGALSDILAVAVTNGCLGNPGNNTLTFNFSTPMDPLSTQAAINISPAIPGTYTWSGGNTVLTLVSDSVLTYGTRYSVSISTSALSSNLVALKTPVTGSFVAGANNPSPHVQSIGVASQPGCAIALPGTGSVAGGSWTIGSCWWDDSISVLSPSSYQFRGGDDGTGTSTACTDRNTDNFRLIFSNYMDPGSTLNAISLSRISPPLTTLRLSTWNWQDCQAVAPFGCRVLNLVYSEMEATCGTTTAFGTNGDFNMTNVSLSPPVSPNSPIYTIQVNSTSLDVNGKPLSPPFLFSFVSQ</sequence>
<organism evidence="3 4">
    <name type="scientific">Leptospira broomii serovar Hurstbridge str. 5399</name>
    <dbReference type="NCBI Taxonomy" id="1049789"/>
    <lineage>
        <taxon>Bacteria</taxon>
        <taxon>Pseudomonadati</taxon>
        <taxon>Spirochaetota</taxon>
        <taxon>Spirochaetia</taxon>
        <taxon>Leptospirales</taxon>
        <taxon>Leptospiraceae</taxon>
        <taxon>Leptospira</taxon>
    </lineage>
</organism>
<feature type="domain" description="SbsA Ig-like" evidence="2">
    <location>
        <begin position="46"/>
        <end position="137"/>
    </location>
</feature>
<gene>
    <name evidence="3" type="ORF">LEP1GSC050_1787</name>
</gene>
<evidence type="ECO:0000256" key="1">
    <source>
        <dbReference type="ARBA" id="ARBA00022729"/>
    </source>
</evidence>
<dbReference type="Gene3D" id="2.60.40.3710">
    <property type="match status" value="2"/>
</dbReference>
<evidence type="ECO:0000313" key="4">
    <source>
        <dbReference type="Proteomes" id="UP000015454"/>
    </source>
</evidence>
<dbReference type="PROSITE" id="PS51257">
    <property type="entry name" value="PROKAR_LIPOPROTEIN"/>
    <property type="match status" value="1"/>
</dbReference>
<evidence type="ECO:0000259" key="2">
    <source>
        <dbReference type="Pfam" id="PF13205"/>
    </source>
</evidence>
<comment type="caution">
    <text evidence="3">The sequence shown here is derived from an EMBL/GenBank/DDBJ whole genome shotgun (WGS) entry which is preliminary data.</text>
</comment>
<accession>T0EXS2</accession>
<reference evidence="3" key="1">
    <citation type="submission" date="2013-05" db="EMBL/GenBank/DDBJ databases">
        <authorList>
            <person name="Harkins D.M."/>
            <person name="Durkin A.S."/>
            <person name="Brinkac L.M."/>
            <person name="Haft D.H."/>
            <person name="Selengut J.D."/>
            <person name="Sanka R."/>
            <person name="DePew J."/>
            <person name="Purushe J."/>
            <person name="Hartskeerl R.A."/>
            <person name="Ahmed A."/>
            <person name="van der Linden H."/>
            <person name="Goris M.G.A."/>
            <person name="Vinetz J.M."/>
            <person name="Sutton G.G."/>
            <person name="Nierman W.C."/>
            <person name="Fouts D.E."/>
        </authorList>
    </citation>
    <scope>NUCLEOTIDE SEQUENCE [LARGE SCALE GENOMIC DNA]</scope>
    <source>
        <strain evidence="3">5399</strain>
    </source>
</reference>
<evidence type="ECO:0000313" key="3">
    <source>
        <dbReference type="EMBL" id="EQA43615.1"/>
    </source>
</evidence>
<dbReference type="AlphaFoldDB" id="T0EXS2"/>
<proteinExistence type="predicted"/>
<dbReference type="OrthoDB" id="343030at2"/>
<name>T0EXS2_9LEPT</name>
<dbReference type="Pfam" id="PF13205">
    <property type="entry name" value="Big_5"/>
    <property type="match status" value="3"/>
</dbReference>
<feature type="domain" description="SbsA Ig-like" evidence="2">
    <location>
        <begin position="308"/>
        <end position="380"/>
    </location>
</feature>
<dbReference type="InterPro" id="IPR032812">
    <property type="entry name" value="SbsA_Ig"/>
</dbReference>